<evidence type="ECO:0000259" key="4">
    <source>
        <dbReference type="PROSITE" id="PS50893"/>
    </source>
</evidence>
<proteinExistence type="predicted"/>
<evidence type="ECO:0000256" key="3">
    <source>
        <dbReference type="ARBA" id="ARBA00022840"/>
    </source>
</evidence>
<dbReference type="InterPro" id="IPR027417">
    <property type="entry name" value="P-loop_NTPase"/>
</dbReference>
<reference evidence="5" key="1">
    <citation type="journal article" date="2014" name="Front. Microbiol.">
        <title>High frequency of phylogenetically diverse reductive dehalogenase-homologous genes in deep subseafloor sedimentary metagenomes.</title>
        <authorList>
            <person name="Kawai M."/>
            <person name="Futagami T."/>
            <person name="Toyoda A."/>
            <person name="Takaki Y."/>
            <person name="Nishi S."/>
            <person name="Hori S."/>
            <person name="Arai W."/>
            <person name="Tsubouchi T."/>
            <person name="Morono Y."/>
            <person name="Uchiyama I."/>
            <person name="Ito T."/>
            <person name="Fujiyama A."/>
            <person name="Inagaki F."/>
            <person name="Takami H."/>
        </authorList>
    </citation>
    <scope>NUCLEOTIDE SEQUENCE</scope>
    <source>
        <strain evidence="5">Expedition CK06-06</strain>
    </source>
</reference>
<dbReference type="GO" id="GO:0016887">
    <property type="term" value="F:ATP hydrolysis activity"/>
    <property type="evidence" value="ECO:0007669"/>
    <property type="project" value="InterPro"/>
</dbReference>
<dbReference type="CDD" id="cd03255">
    <property type="entry name" value="ABC_MJ0796_LolCDE_FtsE"/>
    <property type="match status" value="1"/>
</dbReference>
<dbReference type="FunFam" id="3.40.50.300:FF:000032">
    <property type="entry name" value="Export ABC transporter ATP-binding protein"/>
    <property type="match status" value="1"/>
</dbReference>
<organism evidence="5">
    <name type="scientific">marine sediment metagenome</name>
    <dbReference type="NCBI Taxonomy" id="412755"/>
    <lineage>
        <taxon>unclassified sequences</taxon>
        <taxon>metagenomes</taxon>
        <taxon>ecological metagenomes</taxon>
    </lineage>
</organism>
<dbReference type="InterPro" id="IPR003593">
    <property type="entry name" value="AAA+_ATPase"/>
</dbReference>
<dbReference type="SUPFAM" id="SSF52540">
    <property type="entry name" value="P-loop containing nucleoside triphosphate hydrolases"/>
    <property type="match status" value="1"/>
</dbReference>
<dbReference type="AlphaFoldDB" id="X1QS20"/>
<dbReference type="PROSITE" id="PS50893">
    <property type="entry name" value="ABC_TRANSPORTER_2"/>
    <property type="match status" value="1"/>
</dbReference>
<dbReference type="GO" id="GO:0098796">
    <property type="term" value="C:membrane protein complex"/>
    <property type="evidence" value="ECO:0007669"/>
    <property type="project" value="UniProtKB-ARBA"/>
</dbReference>
<accession>X1QS20</accession>
<dbReference type="EMBL" id="BARW01000966">
    <property type="protein sequence ID" value="GAI71367.1"/>
    <property type="molecule type" value="Genomic_DNA"/>
</dbReference>
<keyword evidence="2" id="KW-0547">Nucleotide-binding</keyword>
<dbReference type="Pfam" id="PF00005">
    <property type="entry name" value="ABC_tran"/>
    <property type="match status" value="1"/>
</dbReference>
<dbReference type="Gene3D" id="3.40.50.300">
    <property type="entry name" value="P-loop containing nucleotide triphosphate hydrolases"/>
    <property type="match status" value="1"/>
</dbReference>
<dbReference type="SMART" id="SM00382">
    <property type="entry name" value="AAA"/>
    <property type="match status" value="1"/>
</dbReference>
<gene>
    <name evidence="5" type="ORF">S12H4_03445</name>
</gene>
<name>X1QS20_9ZZZZ</name>
<comment type="caution">
    <text evidence="5">The sequence shown here is derived from an EMBL/GenBank/DDBJ whole genome shotgun (WGS) entry which is preliminary data.</text>
</comment>
<sequence>MTTPLVSARNLERVFSFGPEPIRAIHDVDLEVFPGQLFVITGRSGSGKTTLLNLLAGLDRPTSGTICIEDQDLSQLSEWELTRLRRRDIGFVFQSFALLPLLSAYENVELPLRIADWEKGKRHRRTEECLELVGLGDRAGHRPYELAGGERQRVAIARALVHRPSLVLADEPTGELDLATGAAIFTLLKDIVQKEKVAIIVATHDVAVARIATTTRELSDGTFVA</sequence>
<keyword evidence="1" id="KW-0813">Transport</keyword>
<dbReference type="GO" id="GO:0005886">
    <property type="term" value="C:plasma membrane"/>
    <property type="evidence" value="ECO:0007669"/>
    <property type="project" value="TreeGrafter"/>
</dbReference>
<dbReference type="GO" id="GO:0005524">
    <property type="term" value="F:ATP binding"/>
    <property type="evidence" value="ECO:0007669"/>
    <property type="project" value="UniProtKB-KW"/>
</dbReference>
<evidence type="ECO:0000313" key="5">
    <source>
        <dbReference type="EMBL" id="GAI71367.1"/>
    </source>
</evidence>
<dbReference type="InterPro" id="IPR003439">
    <property type="entry name" value="ABC_transporter-like_ATP-bd"/>
</dbReference>
<dbReference type="PROSITE" id="PS00211">
    <property type="entry name" value="ABC_TRANSPORTER_1"/>
    <property type="match status" value="1"/>
</dbReference>
<dbReference type="InterPro" id="IPR017911">
    <property type="entry name" value="MacB-like_ATP-bd"/>
</dbReference>
<dbReference type="GO" id="GO:0022857">
    <property type="term" value="F:transmembrane transporter activity"/>
    <property type="evidence" value="ECO:0007669"/>
    <property type="project" value="TreeGrafter"/>
</dbReference>
<dbReference type="InterPro" id="IPR015854">
    <property type="entry name" value="ABC_transpr_LolD-like"/>
</dbReference>
<keyword evidence="3" id="KW-0067">ATP-binding</keyword>
<dbReference type="PANTHER" id="PTHR24220">
    <property type="entry name" value="IMPORT ATP-BINDING PROTEIN"/>
    <property type="match status" value="1"/>
</dbReference>
<evidence type="ECO:0000256" key="1">
    <source>
        <dbReference type="ARBA" id="ARBA00022448"/>
    </source>
</evidence>
<protein>
    <recommendedName>
        <fullName evidence="4">ABC transporter domain-containing protein</fullName>
    </recommendedName>
</protein>
<evidence type="ECO:0000256" key="2">
    <source>
        <dbReference type="ARBA" id="ARBA00022741"/>
    </source>
</evidence>
<feature type="domain" description="ABC transporter" evidence="4">
    <location>
        <begin position="6"/>
        <end position="224"/>
    </location>
</feature>
<dbReference type="InterPro" id="IPR017871">
    <property type="entry name" value="ABC_transporter-like_CS"/>
</dbReference>